<proteinExistence type="predicted"/>
<protein>
    <submittedName>
        <fullName evidence="1">Uncharacterized protein</fullName>
    </submittedName>
</protein>
<organism evidence="1 2">
    <name type="scientific">Apolygus lucorum</name>
    <name type="common">Small green plant bug</name>
    <name type="synonym">Lygocoris lucorum</name>
    <dbReference type="NCBI Taxonomy" id="248454"/>
    <lineage>
        <taxon>Eukaryota</taxon>
        <taxon>Metazoa</taxon>
        <taxon>Ecdysozoa</taxon>
        <taxon>Arthropoda</taxon>
        <taxon>Hexapoda</taxon>
        <taxon>Insecta</taxon>
        <taxon>Pterygota</taxon>
        <taxon>Neoptera</taxon>
        <taxon>Paraneoptera</taxon>
        <taxon>Hemiptera</taxon>
        <taxon>Heteroptera</taxon>
        <taxon>Panheteroptera</taxon>
        <taxon>Cimicomorpha</taxon>
        <taxon>Miridae</taxon>
        <taxon>Mirini</taxon>
        <taxon>Apolygus</taxon>
    </lineage>
</organism>
<evidence type="ECO:0000313" key="2">
    <source>
        <dbReference type="Proteomes" id="UP000466442"/>
    </source>
</evidence>
<accession>A0A6A4IYN7</accession>
<sequence length="263" mass="30200">MLRWASQLAKRPQIDGRGNNESQKMDPDEEESDDLLFTSKIISLLGEEGIEIVETSPRDDTDTAKLAFSVDENVVIDGIVNNDEGGVYFVLLDEGRIPATKNKTICDLDVPLNFISLPKMPQHYYRETTAKPPKVELYRIYLEKSKKEEEELLSVSCKDRCDTCVAYEENNITAEKFEEYHMNKEKARVEKEKDKEEALKANCRTLCCDLMAVQFLPRITASAAYYKHKLAVHNYTVYNLAKNYSKNYWFYESEATLPASTFA</sequence>
<dbReference type="AlphaFoldDB" id="A0A6A4IYN7"/>
<dbReference type="EMBL" id="WIXP02000014">
    <property type="protein sequence ID" value="KAF6200366.1"/>
    <property type="molecule type" value="Genomic_DNA"/>
</dbReference>
<name>A0A6A4IYN7_APOLU</name>
<evidence type="ECO:0000313" key="1">
    <source>
        <dbReference type="EMBL" id="KAF6200366.1"/>
    </source>
</evidence>
<dbReference type="Proteomes" id="UP000466442">
    <property type="component" value="Unassembled WGS sequence"/>
</dbReference>
<gene>
    <name evidence="1" type="ORF">GE061_006669</name>
</gene>
<keyword evidence="2" id="KW-1185">Reference proteome</keyword>
<comment type="caution">
    <text evidence="1">The sequence shown here is derived from an EMBL/GenBank/DDBJ whole genome shotgun (WGS) entry which is preliminary data.</text>
</comment>
<reference evidence="1" key="1">
    <citation type="journal article" date="2021" name="Mol. Ecol. Resour.">
        <title>Apolygus lucorum genome provides insights into omnivorousness and mesophyll feeding.</title>
        <authorList>
            <person name="Liu Y."/>
            <person name="Liu H."/>
            <person name="Wang H."/>
            <person name="Huang T."/>
            <person name="Liu B."/>
            <person name="Yang B."/>
            <person name="Yin L."/>
            <person name="Li B."/>
            <person name="Zhang Y."/>
            <person name="Zhang S."/>
            <person name="Jiang F."/>
            <person name="Zhang X."/>
            <person name="Ren Y."/>
            <person name="Wang B."/>
            <person name="Wang S."/>
            <person name="Lu Y."/>
            <person name="Wu K."/>
            <person name="Fan W."/>
            <person name="Wang G."/>
        </authorList>
    </citation>
    <scope>NUCLEOTIDE SEQUENCE</scope>
    <source>
        <strain evidence="1">12Hb</strain>
    </source>
</reference>
<dbReference type="OrthoDB" id="8026107at2759"/>